<dbReference type="eggNOG" id="ENOG502ZB6H">
    <property type="taxonomic scope" value="Bacteria"/>
</dbReference>
<evidence type="ECO:0000313" key="3">
    <source>
        <dbReference type="Proteomes" id="UP000183015"/>
    </source>
</evidence>
<dbReference type="Proteomes" id="UP000183015">
    <property type="component" value="Unassembled WGS sequence"/>
</dbReference>
<evidence type="ECO:0000256" key="1">
    <source>
        <dbReference type="SAM" id="MobiDB-lite"/>
    </source>
</evidence>
<dbReference type="EMBL" id="FOAZ01000013">
    <property type="protein sequence ID" value="SEL78839.1"/>
    <property type="molecule type" value="Genomic_DNA"/>
</dbReference>
<proteinExistence type="predicted"/>
<gene>
    <name evidence="2" type="ORF">SAMN05414137_11330</name>
</gene>
<feature type="compositionally biased region" description="Low complexity" evidence="1">
    <location>
        <begin position="460"/>
        <end position="479"/>
    </location>
</feature>
<reference evidence="3" key="1">
    <citation type="submission" date="2016-10" db="EMBL/GenBank/DDBJ databases">
        <authorList>
            <person name="Varghese N."/>
        </authorList>
    </citation>
    <scope>NUCLEOTIDE SEQUENCE [LARGE SCALE GENOMIC DNA]</scope>
    <source>
        <strain evidence="3">DSM 45096 / BCRC 16803 / CGMCC 4.1857 / CIP 109030 / JCM 12277 / KCTC 19219 / NBRC 100920 / 33214</strain>
    </source>
</reference>
<protein>
    <submittedName>
        <fullName evidence="2">Uncharacterized protein</fullName>
    </submittedName>
</protein>
<organism evidence="2 3">
    <name type="scientific">Streptacidiphilus jiangxiensis</name>
    <dbReference type="NCBI Taxonomy" id="235985"/>
    <lineage>
        <taxon>Bacteria</taxon>
        <taxon>Bacillati</taxon>
        <taxon>Actinomycetota</taxon>
        <taxon>Actinomycetes</taxon>
        <taxon>Kitasatosporales</taxon>
        <taxon>Streptomycetaceae</taxon>
        <taxon>Streptacidiphilus</taxon>
    </lineage>
</organism>
<sequence length="549" mass="56057">MRHSDTSRRPRLTPDRRRRRRGRKFTWIALLVGLPLIAGGLASALAANNQQAAAAANPNCTLVVPPNPLGAQGLATPYQLVATDPAAGPCNEANANQSAFVEAAIVAPGGQVTLYDPLVVDQGTQPAAPTAPATVPAGSTVGIWFGFNGTSLTLKSTNGTNSLGQGRCVNGLRGSIFGQFADCNAPAFFRNANRQVAAGQLQIPAAGTAKDGLPCPTTRDFSVVDQDQSDNVVTHYLATANGRTAQNNAANKATLQNQQLVDLANGSDNLLLTQFIDPALGCTPWTRPDQSSDGTASAALPLDELSAAANQQAPIALVPLTDPMTLNNNNANRTKVNLYRAGVDMTPIGAADNGNGTTYCQNLFGNAMGIQRVFKDQALFMNGPSVDAAMANNLFTFLAMRANQSFTNLNCGGLLKAANPITLTTDGNGVVVNATFTPLGQTPPAPAVGAATPTTTCAVVSPNPAAGTTTSASPTGPTTPANPAPTGPSTPANPAASSPASACPTPMSATSATAVAPPAPVATDTAANGSPIPTASATTNGKHRRHMRW</sequence>
<dbReference type="RefSeq" id="WP_063773203.1">
    <property type="nucleotide sequence ID" value="NZ_BBPN01000006.1"/>
</dbReference>
<name>A0A1H7T2V7_STRJI</name>
<dbReference type="AlphaFoldDB" id="A0A1H7T2V7"/>
<dbReference type="STRING" id="235985.SAMN05414137_11330"/>
<feature type="compositionally biased region" description="Polar residues" evidence="1">
    <location>
        <begin position="531"/>
        <end position="540"/>
    </location>
</feature>
<feature type="compositionally biased region" description="Low complexity" evidence="1">
    <location>
        <begin position="489"/>
        <end position="527"/>
    </location>
</feature>
<accession>A0A1H7T2V7</accession>
<keyword evidence="3" id="KW-1185">Reference proteome</keyword>
<feature type="region of interest" description="Disordered" evidence="1">
    <location>
        <begin position="460"/>
        <end position="549"/>
    </location>
</feature>
<evidence type="ECO:0000313" key="2">
    <source>
        <dbReference type="EMBL" id="SEL78839.1"/>
    </source>
</evidence>